<dbReference type="AlphaFoldDB" id="A0A810N2B5"/>
<protein>
    <submittedName>
        <fullName evidence="1">ATP-binding protein</fullName>
    </submittedName>
</protein>
<organism evidence="1 2">
    <name type="scientific">Polymorphospora rubra</name>
    <dbReference type="NCBI Taxonomy" id="338584"/>
    <lineage>
        <taxon>Bacteria</taxon>
        <taxon>Bacillati</taxon>
        <taxon>Actinomycetota</taxon>
        <taxon>Actinomycetes</taxon>
        <taxon>Micromonosporales</taxon>
        <taxon>Micromonosporaceae</taxon>
        <taxon>Polymorphospora</taxon>
    </lineage>
</organism>
<dbReference type="PANTHER" id="PTHR46082:SF6">
    <property type="entry name" value="AAA+ ATPASE DOMAIN-CONTAINING PROTEIN-RELATED"/>
    <property type="match status" value="1"/>
</dbReference>
<dbReference type="Proteomes" id="UP000680866">
    <property type="component" value="Chromosome"/>
</dbReference>
<sequence length="734" mass="79584">MTRSSDPDRVAVDGSTGVQIGSDNVQNIASVDASTVPSPQAVAQVAGVDNLPVGSAVFEGRDVAELAELLHGARTGVVVGQAAVHGLGGIGKTELVLHYARGYRDRYGLVWWITADTADNVGLGLAGLTRRLHPVAMLADTQAWAVGWLQAHRDWLLVLDNVEDIADITSLLGQVAGRGTVLVTTRRDLGMARWARYGLAPLRLGVLDRAASVRLLTRLTGVDDEAGADRLAADLGDLPLALEQAAAYISQHHGLDFDGYRRSLTEQSSRILSHPGEGAATRSVARIWQVSMTAIRQRSPLAARVMAVLAWLAPDALPEDVLAGLTDDTLELGEALALLAFYSMISRAEGTVSVHRLVQAVTRDSSATPPPETASRPTDQAAALLVQAIPDDPIDNVAGWPRWKLLLPHIDALITNIGTGHDNVNLLILGDWAARYRLFQGQLVPAIAQFEQILTAKRRILGDNHPDTLASRNYLASTYQVAGQITEAITQFEQVLTDRRRILGDNHPDTLASRHNLADAYQAAGRITEAITQIEQVLTDRRRILGDNHPDTLDSRHSLASTYQTAGQITEAITQFEQVLTDCQRALGDNHPHTLITRHSLGCAHHTAGQITEAITQFEQVIADCQRILGDSHPRTLIARHNLAGAHHTAGQITEAITQFEQVLTDCQRALGDNHPHTLLTRHSLAYAHHTAGQITEAITLLEQVLTDRQRILGDNHPDTLDTESLLRAARDTE</sequence>
<dbReference type="GO" id="GO:0005524">
    <property type="term" value="F:ATP binding"/>
    <property type="evidence" value="ECO:0007669"/>
    <property type="project" value="UniProtKB-KW"/>
</dbReference>
<keyword evidence="2" id="KW-1185">Reference proteome</keyword>
<dbReference type="Gene3D" id="1.25.40.10">
    <property type="entry name" value="Tetratricopeptide repeat domain"/>
    <property type="match status" value="2"/>
</dbReference>
<proteinExistence type="predicted"/>
<dbReference type="KEGG" id="pry:Prubr_27060"/>
<dbReference type="InterPro" id="IPR027417">
    <property type="entry name" value="P-loop_NTPase"/>
</dbReference>
<dbReference type="SUPFAM" id="SSF52540">
    <property type="entry name" value="P-loop containing nucleoside triphosphate hydrolases"/>
    <property type="match status" value="1"/>
</dbReference>
<reference evidence="1" key="1">
    <citation type="submission" date="2020-08" db="EMBL/GenBank/DDBJ databases">
        <title>Whole genome shotgun sequence of Polymorphospora rubra NBRC 101157.</title>
        <authorList>
            <person name="Komaki H."/>
            <person name="Tamura T."/>
        </authorList>
    </citation>
    <scope>NUCLEOTIDE SEQUENCE</scope>
    <source>
        <strain evidence="1">NBRC 101157</strain>
    </source>
</reference>
<dbReference type="EMBL" id="AP023359">
    <property type="protein sequence ID" value="BCJ65685.1"/>
    <property type="molecule type" value="Genomic_DNA"/>
</dbReference>
<dbReference type="Pfam" id="PF13424">
    <property type="entry name" value="TPR_12"/>
    <property type="match status" value="3"/>
</dbReference>
<keyword evidence="1" id="KW-0547">Nucleotide-binding</keyword>
<keyword evidence="1" id="KW-0067">ATP-binding</keyword>
<evidence type="ECO:0000313" key="1">
    <source>
        <dbReference type="EMBL" id="BCJ65685.1"/>
    </source>
</evidence>
<name>A0A810N2B5_9ACTN</name>
<dbReference type="InterPro" id="IPR011990">
    <property type="entry name" value="TPR-like_helical_dom_sf"/>
</dbReference>
<evidence type="ECO:0000313" key="2">
    <source>
        <dbReference type="Proteomes" id="UP000680866"/>
    </source>
</evidence>
<dbReference type="Gene3D" id="3.40.50.300">
    <property type="entry name" value="P-loop containing nucleotide triphosphate hydrolases"/>
    <property type="match status" value="1"/>
</dbReference>
<gene>
    <name evidence="1" type="ORF">Prubr_27060</name>
</gene>
<dbReference type="PRINTS" id="PR00364">
    <property type="entry name" value="DISEASERSIST"/>
</dbReference>
<dbReference type="RefSeq" id="WP_212825289.1">
    <property type="nucleotide sequence ID" value="NZ_AP023359.1"/>
</dbReference>
<accession>A0A810N2B5</accession>
<dbReference type="InterPro" id="IPR053137">
    <property type="entry name" value="NLR-like"/>
</dbReference>
<dbReference type="SUPFAM" id="SSF48452">
    <property type="entry name" value="TPR-like"/>
    <property type="match status" value="3"/>
</dbReference>
<dbReference type="PANTHER" id="PTHR46082">
    <property type="entry name" value="ATP/GTP-BINDING PROTEIN-RELATED"/>
    <property type="match status" value="1"/>
</dbReference>